<evidence type="ECO:0000313" key="3">
    <source>
        <dbReference type="Proteomes" id="UP000319143"/>
    </source>
</evidence>
<accession>A0A5C6DSY2</accession>
<reference evidence="2 3" key="1">
    <citation type="submission" date="2019-02" db="EMBL/GenBank/DDBJ databases">
        <title>Deep-cultivation of Planctomycetes and their phenomic and genomic characterization uncovers novel biology.</title>
        <authorList>
            <person name="Wiegand S."/>
            <person name="Jogler M."/>
            <person name="Boedeker C."/>
            <person name="Pinto D."/>
            <person name="Vollmers J."/>
            <person name="Rivas-Marin E."/>
            <person name="Kohn T."/>
            <person name="Peeters S.H."/>
            <person name="Heuer A."/>
            <person name="Rast P."/>
            <person name="Oberbeckmann S."/>
            <person name="Bunk B."/>
            <person name="Jeske O."/>
            <person name="Meyerdierks A."/>
            <person name="Storesund J.E."/>
            <person name="Kallscheuer N."/>
            <person name="Luecker S."/>
            <person name="Lage O.M."/>
            <person name="Pohl T."/>
            <person name="Merkel B.J."/>
            <person name="Hornburger P."/>
            <person name="Mueller R.-W."/>
            <person name="Bruemmer F."/>
            <person name="Labrenz M."/>
            <person name="Spormann A.M."/>
            <person name="Op Den Camp H."/>
            <person name="Overmann J."/>
            <person name="Amann R."/>
            <person name="Jetten M.S.M."/>
            <person name="Mascher T."/>
            <person name="Medema M.H."/>
            <person name="Devos D.P."/>
            <person name="Kaster A.-K."/>
            <person name="Ovreas L."/>
            <person name="Rohde M."/>
            <person name="Galperin M.Y."/>
            <person name="Jogler C."/>
        </authorList>
    </citation>
    <scope>NUCLEOTIDE SEQUENCE [LARGE SCALE GENOMIC DNA]</scope>
    <source>
        <strain evidence="2 3">Poly41</strain>
    </source>
</reference>
<dbReference type="AlphaFoldDB" id="A0A5C6DSY2"/>
<comment type="caution">
    <text evidence="2">The sequence shown here is derived from an EMBL/GenBank/DDBJ whole genome shotgun (WGS) entry which is preliminary data.</text>
</comment>
<protein>
    <submittedName>
        <fullName evidence="2">Uncharacterized protein</fullName>
    </submittedName>
</protein>
<feature type="region of interest" description="Disordered" evidence="1">
    <location>
        <begin position="1"/>
        <end position="80"/>
    </location>
</feature>
<sequence>MRGWRQRDRAKKSVRNRCAENPSPPTWPDESVLRRIEKLAARSGPSPSLRLTPPASGRGGVPRPLGEVERSEGEGFLAPN</sequence>
<dbReference type="EMBL" id="SJPV01000003">
    <property type="protein sequence ID" value="TWU39782.1"/>
    <property type="molecule type" value="Genomic_DNA"/>
</dbReference>
<gene>
    <name evidence="2" type="ORF">Poly41_26380</name>
</gene>
<feature type="compositionally biased region" description="Basic and acidic residues" evidence="1">
    <location>
        <begin position="31"/>
        <end position="40"/>
    </location>
</feature>
<evidence type="ECO:0000256" key="1">
    <source>
        <dbReference type="SAM" id="MobiDB-lite"/>
    </source>
</evidence>
<keyword evidence="3" id="KW-1185">Reference proteome</keyword>
<name>A0A5C6DSY2_9BACT</name>
<dbReference type="Proteomes" id="UP000319143">
    <property type="component" value="Unassembled WGS sequence"/>
</dbReference>
<proteinExistence type="predicted"/>
<organism evidence="2 3">
    <name type="scientific">Novipirellula artificiosorum</name>
    <dbReference type="NCBI Taxonomy" id="2528016"/>
    <lineage>
        <taxon>Bacteria</taxon>
        <taxon>Pseudomonadati</taxon>
        <taxon>Planctomycetota</taxon>
        <taxon>Planctomycetia</taxon>
        <taxon>Pirellulales</taxon>
        <taxon>Pirellulaceae</taxon>
        <taxon>Novipirellula</taxon>
    </lineage>
</organism>
<evidence type="ECO:0000313" key="2">
    <source>
        <dbReference type="EMBL" id="TWU39782.1"/>
    </source>
</evidence>